<sequence length="683" mass="75915">MSLSSAARAQNLLCAGIRRLPLIQQHSRGFSYKAVVFEESGVLLPAPHRTATDWEAWSCIPAGTIQQAALSGGESSLSLQYSRGELTAVEFLQELGQQCFEIANVRVPVHSFLWDLIRKEMRKQLPIMAEAAQCIRAEGLKTALLSHSLCLGDGERFLPLDQQHFDVMVESHQEGVPRPNPGIYKLCLERLGVQPQESILLDSSSQNLKVAAQLGMKTVKVDDPAAALKELETHLGFPLQGFVPYTRSVRPGMEIPKDRLQKYLEDVLGAHPTGIALLAFSYESTRSYLVKFGGRLLVLKKEEEPPDGPSGPSVPREYRILKALAEAGVPVPPVLALCEDRSILGTPFFLLEHCAGHIHRAVSLPTVLPRRRRAWYGAMANILARIHSLDLGAAKLQDLREHGNYIQQQFETWTKQYRAVETHVIPAMERLIQWLPLHFPESQKTTVVHGDFRMDHLVFHPDRPEVLAVLGWKFATLGDPLCDLANNCMSFFLPAHFGARRGLRKCDLGHLEIPTAEEYSQMYCGHRGVELPENWNFYLAFAFFRLAVMLQGRHPGSLAGEEPTRAAVSPKDAEFVADLAWDFAVKEGFRVFEKLPPTKLLLRHSSTWAGQGPLLGRSYSTWARPGAAPVPRAPLVTPPSSLVGMAPGLCCKMENMGIQWGFPGSHSRGTAHPLPELQVRHLC</sequence>
<name>A0A8C9N1Y4_SERCA</name>
<dbReference type="NCBIfam" id="TIGR02247">
    <property type="entry name" value="HAD-1A3-hyp"/>
    <property type="match status" value="1"/>
</dbReference>
<protein>
    <recommendedName>
        <fullName evidence="2">Aminoglycoside phosphotransferase domain-containing protein</fullName>
    </recommendedName>
</protein>
<dbReference type="Gene3D" id="3.90.1200.10">
    <property type="match status" value="1"/>
</dbReference>
<dbReference type="SUPFAM" id="SSF56112">
    <property type="entry name" value="Protein kinase-like (PK-like)"/>
    <property type="match status" value="1"/>
</dbReference>
<dbReference type="CDD" id="cd05154">
    <property type="entry name" value="ACAD10_11_N-like"/>
    <property type="match status" value="1"/>
</dbReference>
<dbReference type="GeneTree" id="ENSGT00940000164635"/>
<dbReference type="Proteomes" id="UP000694409">
    <property type="component" value="Unassembled WGS sequence"/>
</dbReference>
<dbReference type="PRINTS" id="PR00413">
    <property type="entry name" value="HADHALOGNASE"/>
</dbReference>
<organism evidence="3 4">
    <name type="scientific">Serinus canaria</name>
    <name type="common">Island canary</name>
    <name type="synonym">Fringilla canaria</name>
    <dbReference type="NCBI Taxonomy" id="9135"/>
    <lineage>
        <taxon>Eukaryota</taxon>
        <taxon>Metazoa</taxon>
        <taxon>Chordata</taxon>
        <taxon>Craniata</taxon>
        <taxon>Vertebrata</taxon>
        <taxon>Euteleostomi</taxon>
        <taxon>Archelosauria</taxon>
        <taxon>Archosauria</taxon>
        <taxon>Dinosauria</taxon>
        <taxon>Saurischia</taxon>
        <taxon>Theropoda</taxon>
        <taxon>Coelurosauria</taxon>
        <taxon>Aves</taxon>
        <taxon>Neognathae</taxon>
        <taxon>Neoaves</taxon>
        <taxon>Telluraves</taxon>
        <taxon>Australaves</taxon>
        <taxon>Passeriformes</taxon>
        <taxon>Passeroidea</taxon>
        <taxon>Fringillidae</taxon>
        <taxon>Carduelinae</taxon>
        <taxon>Serinus</taxon>
    </lineage>
</organism>
<evidence type="ECO:0000256" key="1">
    <source>
        <dbReference type="ARBA" id="ARBA00022990"/>
    </source>
</evidence>
<reference evidence="3" key="1">
    <citation type="submission" date="2025-08" db="UniProtKB">
        <authorList>
            <consortium name="Ensembl"/>
        </authorList>
    </citation>
    <scope>IDENTIFICATION</scope>
</reference>
<dbReference type="InterPro" id="IPR023214">
    <property type="entry name" value="HAD_sf"/>
</dbReference>
<keyword evidence="4" id="KW-1185">Reference proteome</keyword>
<dbReference type="InterPro" id="IPR006439">
    <property type="entry name" value="HAD-SF_hydro_IA"/>
</dbReference>
<dbReference type="SUPFAM" id="SSF56784">
    <property type="entry name" value="HAD-like"/>
    <property type="match status" value="1"/>
</dbReference>
<dbReference type="OMA" id="QTLCQIH"/>
<dbReference type="InterPro" id="IPR011009">
    <property type="entry name" value="Kinase-like_dom_sf"/>
</dbReference>
<dbReference type="PANTHER" id="PTHR47829">
    <property type="entry name" value="HYDROLASE, PUTATIVE (AFU_ORTHOLOGUE AFUA_1G12880)-RELATED"/>
    <property type="match status" value="1"/>
</dbReference>
<feature type="domain" description="Aminoglycoside phosphotransferase" evidence="2">
    <location>
        <begin position="284"/>
        <end position="497"/>
    </location>
</feature>
<dbReference type="NCBIfam" id="TIGR01509">
    <property type="entry name" value="HAD-SF-IA-v3"/>
    <property type="match status" value="1"/>
</dbReference>
<dbReference type="CDD" id="cd02603">
    <property type="entry name" value="HAD_sEH-N_like"/>
    <property type="match status" value="1"/>
</dbReference>
<dbReference type="AlphaFoldDB" id="A0A8C9N1Y4"/>
<evidence type="ECO:0000259" key="2">
    <source>
        <dbReference type="Pfam" id="PF01636"/>
    </source>
</evidence>
<dbReference type="InterPro" id="IPR011945">
    <property type="entry name" value="HAD-SF_ppase_IA/epoxid_hydro_N"/>
</dbReference>
<reference evidence="3" key="2">
    <citation type="submission" date="2025-09" db="UniProtKB">
        <authorList>
            <consortium name="Ensembl"/>
        </authorList>
    </citation>
    <scope>IDENTIFICATION</scope>
</reference>
<dbReference type="Gene3D" id="3.40.50.1000">
    <property type="entry name" value="HAD superfamily/HAD-like"/>
    <property type="match status" value="1"/>
</dbReference>
<evidence type="ECO:0000313" key="3">
    <source>
        <dbReference type="Ensembl" id="ENSSCAP00000011648.1"/>
    </source>
</evidence>
<dbReference type="InterPro" id="IPR002575">
    <property type="entry name" value="Aminoglycoside_PTrfase"/>
</dbReference>
<dbReference type="InterPro" id="IPR023198">
    <property type="entry name" value="PGP-like_dom2"/>
</dbReference>
<dbReference type="Pfam" id="PF00702">
    <property type="entry name" value="Hydrolase"/>
    <property type="match status" value="1"/>
</dbReference>
<evidence type="ECO:0000313" key="4">
    <source>
        <dbReference type="Proteomes" id="UP000694409"/>
    </source>
</evidence>
<dbReference type="Gene3D" id="3.30.200.20">
    <property type="entry name" value="Phosphorylase Kinase, domain 1"/>
    <property type="match status" value="1"/>
</dbReference>
<keyword evidence="1" id="KW-0007">Acetylation</keyword>
<dbReference type="InterPro" id="IPR041726">
    <property type="entry name" value="ACAD10_11_N"/>
</dbReference>
<proteinExistence type="predicted"/>
<accession>A0A8C9N1Y4</accession>
<dbReference type="PANTHER" id="PTHR47829:SF3">
    <property type="entry name" value="AMINOGLYCOSIDE PHOSPHOTRANSFERASE DOMAIN-CONTAINING PROTEIN"/>
    <property type="match status" value="1"/>
</dbReference>
<dbReference type="InterPro" id="IPR052898">
    <property type="entry name" value="ACAD10-like"/>
</dbReference>
<dbReference type="Pfam" id="PF01636">
    <property type="entry name" value="APH"/>
    <property type="match status" value="1"/>
</dbReference>
<dbReference type="Ensembl" id="ENSSCAT00000013134.1">
    <property type="protein sequence ID" value="ENSSCAP00000011648.1"/>
    <property type="gene ID" value="ENSSCAG00000008629.1"/>
</dbReference>
<dbReference type="InterPro" id="IPR036412">
    <property type="entry name" value="HAD-like_sf"/>
</dbReference>
<dbReference type="Gene3D" id="1.10.150.240">
    <property type="entry name" value="Putative phosphatase, domain 2"/>
    <property type="match status" value="1"/>
</dbReference>